<accession>A0AAU9TW52</accession>
<organism evidence="1 2">
    <name type="scientific">Euphydryas editha</name>
    <name type="common">Edith's checkerspot</name>
    <dbReference type="NCBI Taxonomy" id="104508"/>
    <lineage>
        <taxon>Eukaryota</taxon>
        <taxon>Metazoa</taxon>
        <taxon>Ecdysozoa</taxon>
        <taxon>Arthropoda</taxon>
        <taxon>Hexapoda</taxon>
        <taxon>Insecta</taxon>
        <taxon>Pterygota</taxon>
        <taxon>Neoptera</taxon>
        <taxon>Endopterygota</taxon>
        <taxon>Lepidoptera</taxon>
        <taxon>Glossata</taxon>
        <taxon>Ditrysia</taxon>
        <taxon>Papilionoidea</taxon>
        <taxon>Nymphalidae</taxon>
        <taxon>Nymphalinae</taxon>
        <taxon>Euphydryas</taxon>
    </lineage>
</organism>
<evidence type="ECO:0000313" key="1">
    <source>
        <dbReference type="EMBL" id="CAH2090122.1"/>
    </source>
</evidence>
<reference evidence="1" key="1">
    <citation type="submission" date="2022-03" db="EMBL/GenBank/DDBJ databases">
        <authorList>
            <person name="Tunstrom K."/>
        </authorList>
    </citation>
    <scope>NUCLEOTIDE SEQUENCE</scope>
</reference>
<keyword evidence="2" id="KW-1185">Reference proteome</keyword>
<dbReference type="EMBL" id="CAKOGL010000009">
    <property type="protein sequence ID" value="CAH2090122.1"/>
    <property type="molecule type" value="Genomic_DNA"/>
</dbReference>
<dbReference type="AlphaFoldDB" id="A0AAU9TW52"/>
<sequence>MKALECTGSIDLLLNNLKISLQNEQKEGKLTQEKYDSLLKQLKKETIKVNLTGTSFEKGLINFKKSPKDRINYNYVDARLEILESQFKNFTAKYEALVGEYESEELYKCFQEDVYEKVYETYLTYKVELKNALSQVKVNSSNKEVCAGSSDSVVRLPKIVLPTFSGKYTEWSSFRDLFISLVHNIKNLMTYNVSIICKLNCRMRQNSL</sequence>
<protein>
    <submittedName>
        <fullName evidence="1">Uncharacterized protein</fullName>
    </submittedName>
</protein>
<name>A0AAU9TW52_EUPED</name>
<comment type="caution">
    <text evidence="1">The sequence shown here is derived from an EMBL/GenBank/DDBJ whole genome shotgun (WGS) entry which is preliminary data.</text>
</comment>
<dbReference type="Proteomes" id="UP001153954">
    <property type="component" value="Unassembled WGS sequence"/>
</dbReference>
<gene>
    <name evidence="1" type="ORF">EEDITHA_LOCUS6115</name>
</gene>
<evidence type="ECO:0000313" key="2">
    <source>
        <dbReference type="Proteomes" id="UP001153954"/>
    </source>
</evidence>
<proteinExistence type="predicted"/>